<evidence type="ECO:0000313" key="3">
    <source>
        <dbReference type="Proteomes" id="UP000886476"/>
    </source>
</evidence>
<reference evidence="2" key="1">
    <citation type="submission" date="2020-05" db="EMBL/GenBank/DDBJ databases">
        <title>Nod-independent and nitrogen-fixing Bradyrhizobium aeschynomene sp. nov. isolated from nodules of Aeschynomene indica.</title>
        <authorList>
            <person name="Zhang Z."/>
        </authorList>
    </citation>
    <scope>NUCLEOTIDE SEQUENCE</scope>
    <source>
        <strain evidence="2">83012</strain>
    </source>
</reference>
<dbReference type="EMBL" id="JABFDN010000006">
    <property type="protein sequence ID" value="NPU67127.1"/>
    <property type="molecule type" value="Genomic_DNA"/>
</dbReference>
<proteinExistence type="predicted"/>
<evidence type="ECO:0008006" key="4">
    <source>
        <dbReference type="Google" id="ProtNLM"/>
    </source>
</evidence>
<keyword evidence="3" id="KW-1185">Reference proteome</keyword>
<organism evidence="2 3">
    <name type="scientific">Bradyrhizobium aeschynomenes</name>
    <dbReference type="NCBI Taxonomy" id="2734909"/>
    <lineage>
        <taxon>Bacteria</taxon>
        <taxon>Pseudomonadati</taxon>
        <taxon>Pseudomonadota</taxon>
        <taxon>Alphaproteobacteria</taxon>
        <taxon>Hyphomicrobiales</taxon>
        <taxon>Nitrobacteraceae</taxon>
        <taxon>Bradyrhizobium</taxon>
    </lineage>
</organism>
<gene>
    <name evidence="2" type="ORF">HL667_19140</name>
</gene>
<feature type="transmembrane region" description="Helical" evidence="1">
    <location>
        <begin position="27"/>
        <end position="48"/>
    </location>
</feature>
<name>A0ABX2CG06_9BRAD</name>
<dbReference type="Proteomes" id="UP000886476">
    <property type="component" value="Unassembled WGS sequence"/>
</dbReference>
<dbReference type="RefSeq" id="WP_172112234.1">
    <property type="nucleotide sequence ID" value="NZ_JABFDM010000003.1"/>
</dbReference>
<feature type="transmembrane region" description="Helical" evidence="1">
    <location>
        <begin position="6"/>
        <end position="22"/>
    </location>
</feature>
<keyword evidence="1" id="KW-1133">Transmembrane helix</keyword>
<evidence type="ECO:0000313" key="2">
    <source>
        <dbReference type="EMBL" id="NPU67127.1"/>
    </source>
</evidence>
<sequence length="51" mass="5223">MTEAQFGLVTATPIIIVFAAALRRMGVLSTTGTVSAIALSVAIAVVLFTTQ</sequence>
<keyword evidence="1" id="KW-0472">Membrane</keyword>
<comment type="caution">
    <text evidence="2">The sequence shown here is derived from an EMBL/GenBank/DDBJ whole genome shotgun (WGS) entry which is preliminary data.</text>
</comment>
<accession>A0ABX2CG06</accession>
<keyword evidence="1" id="KW-0812">Transmembrane</keyword>
<evidence type="ECO:0000256" key="1">
    <source>
        <dbReference type="SAM" id="Phobius"/>
    </source>
</evidence>
<protein>
    <recommendedName>
        <fullName evidence="4">L-lactate permease</fullName>
    </recommendedName>
</protein>